<evidence type="ECO:0008006" key="3">
    <source>
        <dbReference type="Google" id="ProtNLM"/>
    </source>
</evidence>
<accession>A0ABY4F9M1</accession>
<gene>
    <name evidence="1" type="ORF">MUN80_24430</name>
</gene>
<protein>
    <recommendedName>
        <fullName evidence="3">HAD family hydrolase</fullName>
    </recommendedName>
</protein>
<dbReference type="RefSeq" id="WP_244717293.1">
    <property type="nucleotide sequence ID" value="NZ_CP095049.1"/>
</dbReference>
<keyword evidence="2" id="KW-1185">Reference proteome</keyword>
<dbReference type="SUPFAM" id="SSF56784">
    <property type="entry name" value="HAD-like"/>
    <property type="match status" value="1"/>
</dbReference>
<dbReference type="EMBL" id="CP095049">
    <property type="protein sequence ID" value="UOQ52876.1"/>
    <property type="molecule type" value="Genomic_DNA"/>
</dbReference>
<reference evidence="1 2" key="1">
    <citation type="submission" date="2022-04" db="EMBL/GenBank/DDBJ databases">
        <title>Hymenobacter sp. isolated from the air.</title>
        <authorList>
            <person name="Won M."/>
            <person name="Lee C.-M."/>
            <person name="Woen H.-Y."/>
            <person name="Kwon S.-W."/>
        </authorList>
    </citation>
    <scope>NUCLEOTIDE SEQUENCE [LARGE SCALE GENOMIC DNA]</scope>
    <source>
        <strain evidence="2">5116 S-27</strain>
    </source>
</reference>
<evidence type="ECO:0000313" key="1">
    <source>
        <dbReference type="EMBL" id="UOQ52876.1"/>
    </source>
</evidence>
<sequence length="147" mass="17334">MRIAFDLDNTLIRCAHNFPLERPICPVWARLLGGEPLRQGIIGLHDFCRKQGWEVWVYTTSYRRSWYIRKLFWRYGLRLDGVVNQERHQREVRVRCTKHPPSFGIDWLVDDAPGVGIEAQRHTFRVVLIPPEADDWVDLVKAALLEK</sequence>
<dbReference type="Proteomes" id="UP000831785">
    <property type="component" value="Chromosome"/>
</dbReference>
<evidence type="ECO:0000313" key="2">
    <source>
        <dbReference type="Proteomes" id="UP000831785"/>
    </source>
</evidence>
<organism evidence="1 2">
    <name type="scientific">Hymenobacter cellulosivorans</name>
    <dbReference type="NCBI Taxonomy" id="2932249"/>
    <lineage>
        <taxon>Bacteria</taxon>
        <taxon>Pseudomonadati</taxon>
        <taxon>Bacteroidota</taxon>
        <taxon>Cytophagia</taxon>
        <taxon>Cytophagales</taxon>
        <taxon>Hymenobacteraceae</taxon>
        <taxon>Hymenobacter</taxon>
    </lineage>
</organism>
<dbReference type="InterPro" id="IPR036412">
    <property type="entry name" value="HAD-like_sf"/>
</dbReference>
<proteinExistence type="predicted"/>
<name>A0ABY4F9M1_9BACT</name>